<sequence>MAISKWYRLHVPAFLPLKPVEIFLFWKGFVPVFSSVAVLGSEIYYVGGFYDPDGYYFPCSIIPDVLKLDLTSSTPNLAPANNYMISSRIEPIILVHDQKLFAIGGFPSTASSAATAIATDGPLFEMYEPKTNEWEPWKPWPEPPFYVRRKLIYGTLENAKRILIAPVFPREFSVMFYVYDVELRVWSCPGDRSIHRKCPIGWDGWGQRAVTVGNTVYWVTSDADLLAYNVEKDIWLFGSLKGLGISFVEHKEFMGMPGLVHLEGRFFGLVQSAPELQIVIIDATIVRSTFVISVVGVLRYKTEAPTEISCCFSL</sequence>
<dbReference type="SUPFAM" id="SSF117281">
    <property type="entry name" value="Kelch motif"/>
    <property type="match status" value="1"/>
</dbReference>
<organism evidence="1 2">
    <name type="scientific">Carpinus fangiana</name>
    <dbReference type="NCBI Taxonomy" id="176857"/>
    <lineage>
        <taxon>Eukaryota</taxon>
        <taxon>Viridiplantae</taxon>
        <taxon>Streptophyta</taxon>
        <taxon>Embryophyta</taxon>
        <taxon>Tracheophyta</taxon>
        <taxon>Spermatophyta</taxon>
        <taxon>Magnoliopsida</taxon>
        <taxon>eudicotyledons</taxon>
        <taxon>Gunneridae</taxon>
        <taxon>Pentapetalae</taxon>
        <taxon>rosids</taxon>
        <taxon>fabids</taxon>
        <taxon>Fagales</taxon>
        <taxon>Betulaceae</taxon>
        <taxon>Carpinus</taxon>
    </lineage>
</organism>
<protein>
    <submittedName>
        <fullName evidence="1">Uncharacterized protein</fullName>
    </submittedName>
</protein>
<reference evidence="1 2" key="1">
    <citation type="submission" date="2019-06" db="EMBL/GenBank/DDBJ databases">
        <title>A chromosomal-level reference genome of Carpinus fangiana (Coryloideae, Betulaceae).</title>
        <authorList>
            <person name="Yang X."/>
            <person name="Wang Z."/>
            <person name="Zhang L."/>
            <person name="Hao G."/>
            <person name="Liu J."/>
            <person name="Yang Y."/>
        </authorList>
    </citation>
    <scope>NUCLEOTIDE SEQUENCE [LARGE SCALE GENOMIC DNA]</scope>
    <source>
        <strain evidence="1">Cfa_2016G</strain>
        <tissue evidence="1">Leaf</tissue>
    </source>
</reference>
<dbReference type="InterPro" id="IPR015915">
    <property type="entry name" value="Kelch-typ_b-propeller"/>
</dbReference>
<proteinExistence type="predicted"/>
<dbReference type="AlphaFoldDB" id="A0A5N6RKD5"/>
<dbReference type="OrthoDB" id="1540751at2759"/>
<name>A0A5N6RKD5_9ROSI</name>
<evidence type="ECO:0000313" key="1">
    <source>
        <dbReference type="EMBL" id="KAE8099798.1"/>
    </source>
</evidence>
<dbReference type="Gene3D" id="2.120.10.80">
    <property type="entry name" value="Kelch-type beta propeller"/>
    <property type="match status" value="1"/>
</dbReference>
<gene>
    <name evidence="1" type="ORF">FH972_017751</name>
</gene>
<evidence type="ECO:0000313" key="2">
    <source>
        <dbReference type="Proteomes" id="UP000327013"/>
    </source>
</evidence>
<accession>A0A5N6RKD5</accession>
<keyword evidence="2" id="KW-1185">Reference proteome</keyword>
<dbReference type="Proteomes" id="UP000327013">
    <property type="component" value="Chromosome 7"/>
</dbReference>
<dbReference type="EMBL" id="CM017327">
    <property type="protein sequence ID" value="KAE8099798.1"/>
    <property type="molecule type" value="Genomic_DNA"/>
</dbReference>